<protein>
    <submittedName>
        <fullName evidence="1">Uncharacterized protein</fullName>
    </submittedName>
</protein>
<sequence length="193" mass="22008">MGNNTQFILTDEMMKKAKTYMPISEKIATAKVIAKNCVGGIKIAEQNKEGNKIVSLPEIKSEDLALKTILLQNVLLGYYFDIDLDPNEDSYKQYDYYAGGHLLNQLERYKSNPELKNKAFDLLTDYKEFKKLVDTEIYNCKTNENDTLGRLTASMQLLSSPKNIKELSETLKKEMGEYSAKVKEIKAEIDAKQ</sequence>
<name>A0A8S5U8V9_9CAUD</name>
<dbReference type="EMBL" id="BK016039">
    <property type="protein sequence ID" value="DAF90891.1"/>
    <property type="molecule type" value="Genomic_DNA"/>
</dbReference>
<accession>A0A8S5U8V9</accession>
<reference evidence="1" key="1">
    <citation type="journal article" date="2021" name="Proc. Natl. Acad. Sci. U.S.A.">
        <title>A Catalog of Tens of Thousands of Viruses from Human Metagenomes Reveals Hidden Associations with Chronic Diseases.</title>
        <authorList>
            <person name="Tisza M.J."/>
            <person name="Buck C.B."/>
        </authorList>
    </citation>
    <scope>NUCLEOTIDE SEQUENCE</scope>
    <source>
        <strain evidence="1">CtnMR5</strain>
    </source>
</reference>
<evidence type="ECO:0000313" key="1">
    <source>
        <dbReference type="EMBL" id="DAF90891.1"/>
    </source>
</evidence>
<proteinExistence type="predicted"/>
<organism evidence="1">
    <name type="scientific">Siphoviridae sp. ctnMR5</name>
    <dbReference type="NCBI Taxonomy" id="2825658"/>
    <lineage>
        <taxon>Viruses</taxon>
        <taxon>Duplodnaviria</taxon>
        <taxon>Heunggongvirae</taxon>
        <taxon>Uroviricota</taxon>
        <taxon>Caudoviricetes</taxon>
    </lineage>
</organism>